<dbReference type="Pfam" id="PF12476">
    <property type="entry name" value="DUF3696"/>
    <property type="match status" value="1"/>
</dbReference>
<name>A0A0G3XCX0_9SPHN</name>
<accession>A0A0G3XCX0</accession>
<dbReference type="Proteomes" id="UP000037643">
    <property type="component" value="Chromosome"/>
</dbReference>
<dbReference type="PANTHER" id="PTHR43581:SF2">
    <property type="entry name" value="EXCINUCLEASE ATPASE SUBUNIT"/>
    <property type="match status" value="1"/>
</dbReference>
<dbReference type="PANTHER" id="PTHR43581">
    <property type="entry name" value="ATP/GTP PHOSPHATASE"/>
    <property type="match status" value="1"/>
</dbReference>
<dbReference type="GO" id="GO:0005524">
    <property type="term" value="F:ATP binding"/>
    <property type="evidence" value="ECO:0007669"/>
    <property type="project" value="InterPro"/>
</dbReference>
<evidence type="ECO:0000259" key="2">
    <source>
        <dbReference type="Pfam" id="PF13304"/>
    </source>
</evidence>
<dbReference type="RefSeq" id="WP_047807275.1">
    <property type="nucleotide sequence ID" value="NZ_CP011805.1"/>
</dbReference>
<dbReference type="InterPro" id="IPR027417">
    <property type="entry name" value="P-loop_NTPase"/>
</dbReference>
<keyword evidence="4" id="KW-1185">Reference proteome</keyword>
<dbReference type="OrthoDB" id="7410968at2"/>
<dbReference type="Gene3D" id="3.40.50.300">
    <property type="entry name" value="P-loop containing nucleotide triphosphate hydrolases"/>
    <property type="match status" value="2"/>
</dbReference>
<dbReference type="InterPro" id="IPR014592">
    <property type="entry name" value="P-loop_UCP034888"/>
</dbReference>
<dbReference type="InterPro" id="IPR003959">
    <property type="entry name" value="ATPase_AAA_core"/>
</dbReference>
<organism evidence="3 4">
    <name type="scientific">Pelagerythrobacter marensis</name>
    <dbReference type="NCBI Taxonomy" id="543877"/>
    <lineage>
        <taxon>Bacteria</taxon>
        <taxon>Pseudomonadati</taxon>
        <taxon>Pseudomonadota</taxon>
        <taxon>Alphaproteobacteria</taxon>
        <taxon>Sphingomonadales</taxon>
        <taxon>Erythrobacteraceae</taxon>
        <taxon>Pelagerythrobacter</taxon>
    </lineage>
</organism>
<sequence length="367" mass="38931">MLDTLTVEHFKCFEDLRLPLKPLTLFTGFNGAGKSTALQPLLLLAQAARLGAWGSTGKTGKLPLNGEVVRLGSAGDVLRSSRGDRATRFALASGDDDLEVTVSAKAGDRVLSTVTTASEGGARELSRKIDRLVHISAVRGGPADSFPIPDRSYSGQADVGVDGRYASHWYHELADEEVRVEAKCPDSIGTTFRRQVDAWLDFLAPGAAADVQAVPTASSLVLRFRLSEVGEWKRPANVGYGLTYVFPIVVALLAAEPGDVVVIDSPEAHLHPQAQSRAGRMLACFATAGVQLLVETHSDHVLNGIRLAVAEGVLPPADAGLTFFAGASEAGHGVTTPQVDRHGRVSSWPEGFFDQSDNDVGKLAGWS</sequence>
<dbReference type="AlphaFoldDB" id="A0A0G3XCX0"/>
<dbReference type="PATRIC" id="fig|543877.4.peg.2427"/>
<dbReference type="PIRSF" id="PIRSF034888">
    <property type="entry name" value="P-loop_UCP034888"/>
    <property type="match status" value="1"/>
</dbReference>
<dbReference type="GO" id="GO:0016887">
    <property type="term" value="F:ATP hydrolysis activity"/>
    <property type="evidence" value="ECO:0007669"/>
    <property type="project" value="InterPro"/>
</dbReference>
<feature type="domain" description="ATPase AAA-type core" evidence="2">
    <location>
        <begin position="208"/>
        <end position="303"/>
    </location>
</feature>
<dbReference type="Pfam" id="PF13304">
    <property type="entry name" value="AAA_21"/>
    <property type="match status" value="1"/>
</dbReference>
<dbReference type="STRING" id="543877.AM2010_2393"/>
<proteinExistence type="predicted"/>
<feature type="domain" description="DUF3696" evidence="1">
    <location>
        <begin position="315"/>
        <end position="363"/>
    </location>
</feature>
<dbReference type="KEGG" id="amx:AM2010_2393"/>
<evidence type="ECO:0000313" key="4">
    <source>
        <dbReference type="Proteomes" id="UP000037643"/>
    </source>
</evidence>
<dbReference type="InterPro" id="IPR051396">
    <property type="entry name" value="Bact_Antivir_Def_Nuclease"/>
</dbReference>
<evidence type="ECO:0000259" key="1">
    <source>
        <dbReference type="Pfam" id="PF12476"/>
    </source>
</evidence>
<reference evidence="3 4" key="1">
    <citation type="submission" date="2015-06" db="EMBL/GenBank/DDBJ databases">
        <authorList>
            <person name="Kim K.M."/>
        </authorList>
    </citation>
    <scope>NUCLEOTIDE SEQUENCE [LARGE SCALE GENOMIC DNA]</scope>
    <source>
        <strain evidence="3 4">KCTC 22370</strain>
    </source>
</reference>
<evidence type="ECO:0000313" key="3">
    <source>
        <dbReference type="EMBL" id="AKM08449.1"/>
    </source>
</evidence>
<dbReference type="EMBL" id="CP011805">
    <property type="protein sequence ID" value="AKM08449.1"/>
    <property type="molecule type" value="Genomic_DNA"/>
</dbReference>
<gene>
    <name evidence="3" type="ORF">AM2010_2393</name>
</gene>
<dbReference type="SUPFAM" id="SSF52540">
    <property type="entry name" value="P-loop containing nucleoside triphosphate hydrolases"/>
    <property type="match status" value="1"/>
</dbReference>
<protein>
    <submittedName>
        <fullName evidence="3">Putative ATPase putative exported protein</fullName>
    </submittedName>
</protein>
<dbReference type="InterPro" id="IPR022532">
    <property type="entry name" value="DUF3696"/>
</dbReference>